<organism evidence="2 3">
    <name type="scientific">Pristionchus fissidentatus</name>
    <dbReference type="NCBI Taxonomy" id="1538716"/>
    <lineage>
        <taxon>Eukaryota</taxon>
        <taxon>Metazoa</taxon>
        <taxon>Ecdysozoa</taxon>
        <taxon>Nematoda</taxon>
        <taxon>Chromadorea</taxon>
        <taxon>Rhabditida</taxon>
        <taxon>Rhabditina</taxon>
        <taxon>Diplogasteromorpha</taxon>
        <taxon>Diplogasteroidea</taxon>
        <taxon>Neodiplogasteridae</taxon>
        <taxon>Pristionchus</taxon>
    </lineage>
</organism>
<dbReference type="AlphaFoldDB" id="A0AAV5VJP7"/>
<evidence type="ECO:0000313" key="3">
    <source>
        <dbReference type="Proteomes" id="UP001432322"/>
    </source>
</evidence>
<comment type="caution">
    <text evidence="2">The sequence shown here is derived from an EMBL/GenBank/DDBJ whole genome shotgun (WGS) entry which is preliminary data.</text>
</comment>
<feature type="non-terminal residue" evidence="2">
    <location>
        <position position="98"/>
    </location>
</feature>
<sequence length="98" mass="10651">MNSSRSPSPNDSLEIIDGPFATPSSSLIDMDSLHSAINEIDDRENEESPDSHEDVCVKDAVQKAPVSIEKLNEVTDWTLFDRVRDALAVSCMDGGKAS</sequence>
<dbReference type="Proteomes" id="UP001432322">
    <property type="component" value="Unassembled WGS sequence"/>
</dbReference>
<evidence type="ECO:0000256" key="1">
    <source>
        <dbReference type="SAM" id="MobiDB-lite"/>
    </source>
</evidence>
<reference evidence="2" key="1">
    <citation type="submission" date="2023-10" db="EMBL/GenBank/DDBJ databases">
        <title>Genome assembly of Pristionchus species.</title>
        <authorList>
            <person name="Yoshida K."/>
            <person name="Sommer R.J."/>
        </authorList>
    </citation>
    <scope>NUCLEOTIDE SEQUENCE</scope>
    <source>
        <strain evidence="2">RS5133</strain>
    </source>
</reference>
<proteinExistence type="predicted"/>
<gene>
    <name evidence="2" type="ORF">PFISCL1PPCAC_9306</name>
</gene>
<keyword evidence="3" id="KW-1185">Reference proteome</keyword>
<name>A0AAV5VJP7_9BILA</name>
<dbReference type="EMBL" id="BTSY01000003">
    <property type="protein sequence ID" value="GMT18009.1"/>
    <property type="molecule type" value="Genomic_DNA"/>
</dbReference>
<feature type="region of interest" description="Disordered" evidence="1">
    <location>
        <begin position="1"/>
        <end position="24"/>
    </location>
</feature>
<evidence type="ECO:0000313" key="2">
    <source>
        <dbReference type="EMBL" id="GMT18009.1"/>
    </source>
</evidence>
<feature type="compositionally biased region" description="Polar residues" evidence="1">
    <location>
        <begin position="1"/>
        <end position="11"/>
    </location>
</feature>
<accession>A0AAV5VJP7</accession>
<protein>
    <submittedName>
        <fullName evidence="2">Uncharacterized protein</fullName>
    </submittedName>
</protein>